<feature type="domain" description="HTH hxlR-type" evidence="4">
    <location>
        <begin position="10"/>
        <end position="114"/>
    </location>
</feature>
<dbReference type="Gene3D" id="1.10.10.10">
    <property type="entry name" value="Winged helix-like DNA-binding domain superfamily/Winged helix DNA-binding domain"/>
    <property type="match status" value="1"/>
</dbReference>
<evidence type="ECO:0000259" key="4">
    <source>
        <dbReference type="PROSITE" id="PS51118"/>
    </source>
</evidence>
<dbReference type="SUPFAM" id="SSF46785">
    <property type="entry name" value="Winged helix' DNA-binding domain"/>
    <property type="match status" value="1"/>
</dbReference>
<evidence type="ECO:0000256" key="3">
    <source>
        <dbReference type="ARBA" id="ARBA00023163"/>
    </source>
</evidence>
<name>A0A2M9D5C0_9MICO</name>
<comment type="caution">
    <text evidence="5">The sequence shown here is derived from an EMBL/GenBank/DDBJ whole genome shotgun (WGS) entry which is preliminary data.</text>
</comment>
<evidence type="ECO:0000256" key="1">
    <source>
        <dbReference type="ARBA" id="ARBA00023015"/>
    </source>
</evidence>
<proteinExistence type="predicted"/>
<keyword evidence="3" id="KW-0804">Transcription</keyword>
<keyword evidence="2" id="KW-0238">DNA-binding</keyword>
<dbReference type="EMBL" id="PGFH01000001">
    <property type="protein sequence ID" value="PJJ80926.1"/>
    <property type="molecule type" value="Genomic_DNA"/>
</dbReference>
<dbReference type="PROSITE" id="PS51118">
    <property type="entry name" value="HTH_HXLR"/>
    <property type="match status" value="1"/>
</dbReference>
<dbReference type="GO" id="GO:0003677">
    <property type="term" value="F:DNA binding"/>
    <property type="evidence" value="ECO:0007669"/>
    <property type="project" value="UniProtKB-KW"/>
</dbReference>
<dbReference type="InterPro" id="IPR002577">
    <property type="entry name" value="HTH_HxlR"/>
</dbReference>
<evidence type="ECO:0000256" key="2">
    <source>
        <dbReference type="ARBA" id="ARBA00023125"/>
    </source>
</evidence>
<protein>
    <submittedName>
        <fullName evidence="5">HxlR family transcriptional regulator</fullName>
    </submittedName>
</protein>
<gene>
    <name evidence="5" type="ORF">CLV85_0093</name>
</gene>
<evidence type="ECO:0000313" key="5">
    <source>
        <dbReference type="EMBL" id="PJJ80926.1"/>
    </source>
</evidence>
<dbReference type="InterPro" id="IPR036388">
    <property type="entry name" value="WH-like_DNA-bd_sf"/>
</dbReference>
<sequence length="132" mass="15084">MAMREMQEMCEAQRGTIVREALERIGDKWTLLVVGMLETGPQRFTVLRQRVPGISQRMLTRTVRHLERDGLVSRTVYSEIPPRVEYELTDVGRELLPPILAMADWALANSDRVEESRRAYDESAAQLAAAKQ</sequence>
<accession>A0A2M9D5C0</accession>
<reference evidence="5 6" key="1">
    <citation type="submission" date="2017-11" db="EMBL/GenBank/DDBJ databases">
        <title>Genomic Encyclopedia of Archaeal and Bacterial Type Strains, Phase II (KMG-II): From Individual Species to Whole Genera.</title>
        <authorList>
            <person name="Goeker M."/>
        </authorList>
    </citation>
    <scope>NUCLEOTIDE SEQUENCE [LARGE SCALE GENOMIC DNA]</scope>
    <source>
        <strain evidence="5 6">DSM 16400</strain>
    </source>
</reference>
<dbReference type="RefSeq" id="WP_308430448.1">
    <property type="nucleotide sequence ID" value="NZ_BMZU01000001.1"/>
</dbReference>
<evidence type="ECO:0000313" key="6">
    <source>
        <dbReference type="Proteomes" id="UP000231742"/>
    </source>
</evidence>
<dbReference type="Proteomes" id="UP000231742">
    <property type="component" value="Unassembled WGS sequence"/>
</dbReference>
<dbReference type="InterPro" id="IPR036390">
    <property type="entry name" value="WH_DNA-bd_sf"/>
</dbReference>
<keyword evidence="1" id="KW-0805">Transcription regulation</keyword>
<dbReference type="PANTHER" id="PTHR33204">
    <property type="entry name" value="TRANSCRIPTIONAL REGULATOR, MARR FAMILY"/>
    <property type="match status" value="1"/>
</dbReference>
<dbReference type="AlphaFoldDB" id="A0A2M9D5C0"/>
<organism evidence="5 6">
    <name type="scientific">Salinibacterium amurskyense</name>
    <dbReference type="NCBI Taxonomy" id="205941"/>
    <lineage>
        <taxon>Bacteria</taxon>
        <taxon>Bacillati</taxon>
        <taxon>Actinomycetota</taxon>
        <taxon>Actinomycetes</taxon>
        <taxon>Micrococcales</taxon>
        <taxon>Microbacteriaceae</taxon>
        <taxon>Salinibacterium</taxon>
    </lineage>
</organism>
<keyword evidence="6" id="KW-1185">Reference proteome</keyword>
<dbReference type="PANTHER" id="PTHR33204:SF39">
    <property type="entry name" value="TRANSCRIPTIONAL REGULATORY PROTEIN"/>
    <property type="match status" value="1"/>
</dbReference>
<dbReference type="Pfam" id="PF01638">
    <property type="entry name" value="HxlR"/>
    <property type="match status" value="1"/>
</dbReference>